<proteinExistence type="predicted"/>
<evidence type="ECO:0000313" key="1">
    <source>
        <dbReference type="Proteomes" id="UP000887565"/>
    </source>
</evidence>
<dbReference type="WBParaSite" id="nRc.2.0.1.t20358-RA">
    <property type="protein sequence ID" value="nRc.2.0.1.t20358-RA"/>
    <property type="gene ID" value="nRc.2.0.1.g20358"/>
</dbReference>
<name>A0A915J3C8_ROMCU</name>
<dbReference type="Proteomes" id="UP000887565">
    <property type="component" value="Unplaced"/>
</dbReference>
<keyword evidence="1" id="KW-1185">Reference proteome</keyword>
<organism evidence="1 2">
    <name type="scientific">Romanomermis culicivorax</name>
    <name type="common">Nematode worm</name>
    <dbReference type="NCBI Taxonomy" id="13658"/>
    <lineage>
        <taxon>Eukaryota</taxon>
        <taxon>Metazoa</taxon>
        <taxon>Ecdysozoa</taxon>
        <taxon>Nematoda</taxon>
        <taxon>Enoplea</taxon>
        <taxon>Dorylaimia</taxon>
        <taxon>Mermithida</taxon>
        <taxon>Mermithoidea</taxon>
        <taxon>Mermithidae</taxon>
        <taxon>Romanomermis</taxon>
    </lineage>
</organism>
<protein>
    <submittedName>
        <fullName evidence="2">Uncharacterized protein</fullName>
    </submittedName>
</protein>
<accession>A0A915J3C8</accession>
<sequence>MIKEESSVGSLAESFLKAFLYVLPCWPICNDAKVAKAQLHSRLELKIILNNKATISPRLFTGLVNGSRHDLPFLNLPIFTRKQHELYKYAKFSHNTPPHSDNARRRHLQSVTRGHARGAKAPCAAHNDVRILTTGG</sequence>
<reference evidence="2" key="1">
    <citation type="submission" date="2022-11" db="UniProtKB">
        <authorList>
            <consortium name="WormBaseParasite"/>
        </authorList>
    </citation>
    <scope>IDENTIFICATION</scope>
</reference>
<evidence type="ECO:0000313" key="2">
    <source>
        <dbReference type="WBParaSite" id="nRc.2.0.1.t20358-RA"/>
    </source>
</evidence>
<dbReference type="AlphaFoldDB" id="A0A915J3C8"/>